<dbReference type="GO" id="GO:0061630">
    <property type="term" value="F:ubiquitin protein ligase activity"/>
    <property type="evidence" value="ECO:0007669"/>
    <property type="project" value="UniProtKB-EC"/>
</dbReference>
<keyword evidence="4 7" id="KW-0863">Zinc-finger</keyword>
<dbReference type="Pfam" id="PF13639">
    <property type="entry name" value="zf-RING_2"/>
    <property type="match status" value="1"/>
</dbReference>
<evidence type="ECO:0000313" key="11">
    <source>
        <dbReference type="EMBL" id="KAG6496123.1"/>
    </source>
</evidence>
<evidence type="ECO:0000256" key="6">
    <source>
        <dbReference type="ARBA" id="ARBA00024209"/>
    </source>
</evidence>
<dbReference type="AlphaFoldDB" id="A0A8J5G4J6"/>
<keyword evidence="9" id="KW-0472">Membrane</keyword>
<comment type="similarity">
    <text evidence="6">Belongs to the RING-type zinc finger family. ATL subfamily.</text>
</comment>
<evidence type="ECO:0000256" key="2">
    <source>
        <dbReference type="ARBA" id="ARBA00012483"/>
    </source>
</evidence>
<dbReference type="PANTHER" id="PTHR14155:SF627">
    <property type="entry name" value="OS06G0192800 PROTEIN"/>
    <property type="match status" value="1"/>
</dbReference>
<dbReference type="InterPro" id="IPR013083">
    <property type="entry name" value="Znf_RING/FYVE/PHD"/>
</dbReference>
<evidence type="ECO:0000256" key="8">
    <source>
        <dbReference type="SAM" id="MobiDB-lite"/>
    </source>
</evidence>
<evidence type="ECO:0000256" key="4">
    <source>
        <dbReference type="ARBA" id="ARBA00022771"/>
    </source>
</evidence>
<dbReference type="PROSITE" id="PS50089">
    <property type="entry name" value="ZF_RING_2"/>
    <property type="match status" value="1"/>
</dbReference>
<feature type="domain" description="RING-type" evidence="10">
    <location>
        <begin position="74"/>
        <end position="120"/>
    </location>
</feature>
<reference evidence="11 12" key="1">
    <citation type="submission" date="2020-08" db="EMBL/GenBank/DDBJ databases">
        <title>Plant Genome Project.</title>
        <authorList>
            <person name="Zhang R.-G."/>
        </authorList>
    </citation>
    <scope>NUCLEOTIDE SEQUENCE [LARGE SCALE GENOMIC DNA]</scope>
    <source>
        <tissue evidence="11">Rhizome</tissue>
    </source>
</reference>
<protein>
    <recommendedName>
        <fullName evidence="2">RING-type E3 ubiquitin transferase</fullName>
        <ecNumber evidence="2">2.3.2.27</ecNumber>
    </recommendedName>
</protein>
<keyword evidence="9" id="KW-0812">Transmembrane</keyword>
<gene>
    <name evidence="11" type="ORF">ZIOFF_043971</name>
</gene>
<dbReference type="GO" id="GO:0008270">
    <property type="term" value="F:zinc ion binding"/>
    <property type="evidence" value="ECO:0007669"/>
    <property type="project" value="UniProtKB-KW"/>
</dbReference>
<feature type="transmembrane region" description="Helical" evidence="9">
    <location>
        <begin position="6"/>
        <end position="28"/>
    </location>
</feature>
<keyword evidence="9" id="KW-1133">Transmembrane helix</keyword>
<keyword evidence="12" id="KW-1185">Reference proteome</keyword>
<keyword evidence="5" id="KW-0862">Zinc</keyword>
<dbReference type="EMBL" id="JACMSC010000012">
    <property type="protein sequence ID" value="KAG6496123.1"/>
    <property type="molecule type" value="Genomic_DNA"/>
</dbReference>
<name>A0A8J5G4J6_ZINOF</name>
<dbReference type="Proteomes" id="UP000734854">
    <property type="component" value="Unassembled WGS sequence"/>
</dbReference>
<dbReference type="SUPFAM" id="SSF57850">
    <property type="entry name" value="RING/U-box"/>
    <property type="match status" value="1"/>
</dbReference>
<feature type="region of interest" description="Disordered" evidence="8">
    <location>
        <begin position="136"/>
        <end position="170"/>
    </location>
</feature>
<evidence type="ECO:0000313" key="12">
    <source>
        <dbReference type="Proteomes" id="UP000734854"/>
    </source>
</evidence>
<feature type="compositionally biased region" description="Polar residues" evidence="8">
    <location>
        <begin position="161"/>
        <end position="170"/>
    </location>
</feature>
<evidence type="ECO:0000256" key="7">
    <source>
        <dbReference type="PROSITE-ProRule" id="PRU00175"/>
    </source>
</evidence>
<dbReference type="InterPro" id="IPR001841">
    <property type="entry name" value="Znf_RING"/>
</dbReference>
<feature type="compositionally biased region" description="Gly residues" evidence="8">
    <location>
        <begin position="137"/>
        <end position="148"/>
    </location>
</feature>
<comment type="catalytic activity">
    <reaction evidence="1">
        <text>S-ubiquitinyl-[E2 ubiquitin-conjugating enzyme]-L-cysteine + [acceptor protein]-L-lysine = [E2 ubiquitin-conjugating enzyme]-L-cysteine + N(6)-ubiquitinyl-[acceptor protein]-L-lysine.</text>
        <dbReference type="EC" id="2.3.2.27"/>
    </reaction>
</comment>
<dbReference type="InterPro" id="IPR053238">
    <property type="entry name" value="RING-H2_zinc_finger"/>
</dbReference>
<evidence type="ECO:0000256" key="5">
    <source>
        <dbReference type="ARBA" id="ARBA00022833"/>
    </source>
</evidence>
<comment type="caution">
    <text evidence="11">The sequence shown here is derived from an EMBL/GenBank/DDBJ whole genome shotgun (WGS) entry which is preliminary data.</text>
</comment>
<keyword evidence="3" id="KW-0479">Metal-binding</keyword>
<dbReference type="Gene3D" id="3.30.40.10">
    <property type="entry name" value="Zinc/RING finger domain, C3HC4 (zinc finger)"/>
    <property type="match status" value="1"/>
</dbReference>
<evidence type="ECO:0000256" key="3">
    <source>
        <dbReference type="ARBA" id="ARBA00022723"/>
    </source>
</evidence>
<evidence type="ECO:0000256" key="1">
    <source>
        <dbReference type="ARBA" id="ARBA00000900"/>
    </source>
</evidence>
<accession>A0A8J5G4J6</accession>
<dbReference type="UniPathway" id="UPA00143"/>
<organism evidence="11 12">
    <name type="scientific">Zingiber officinale</name>
    <name type="common">Ginger</name>
    <name type="synonym">Amomum zingiber</name>
    <dbReference type="NCBI Taxonomy" id="94328"/>
    <lineage>
        <taxon>Eukaryota</taxon>
        <taxon>Viridiplantae</taxon>
        <taxon>Streptophyta</taxon>
        <taxon>Embryophyta</taxon>
        <taxon>Tracheophyta</taxon>
        <taxon>Spermatophyta</taxon>
        <taxon>Magnoliopsida</taxon>
        <taxon>Liliopsida</taxon>
        <taxon>Zingiberales</taxon>
        <taxon>Zingiberaceae</taxon>
        <taxon>Zingiber</taxon>
    </lineage>
</organism>
<proteinExistence type="inferred from homology"/>
<dbReference type="GO" id="GO:0016567">
    <property type="term" value="P:protein ubiquitination"/>
    <property type="evidence" value="ECO:0007669"/>
    <property type="project" value="UniProtKB-UniPathway"/>
</dbReference>
<evidence type="ECO:0000256" key="9">
    <source>
        <dbReference type="SAM" id="Phobius"/>
    </source>
</evidence>
<dbReference type="SMART" id="SM00184">
    <property type="entry name" value="RING"/>
    <property type="match status" value="1"/>
</dbReference>
<dbReference type="PANTHER" id="PTHR14155">
    <property type="entry name" value="RING FINGER DOMAIN-CONTAINING"/>
    <property type="match status" value="1"/>
</dbReference>
<sequence>MASTVGIIFVFLSSSLPILLIWIYSCHWRRNDLLQRRRWAAEAVAPRPSIERPLPALPLVPLGSFGGMAAAEECVICLGEFEGGEEREAMVKVIPGCRHAFHPECIDRWLRSDVSCPLCRCTDLAVVAPRPEDLVRGDGGGELGGGGAAAQPTDRVDVSEATDTVNRGGD</sequence>
<dbReference type="EC" id="2.3.2.27" evidence="2"/>
<evidence type="ECO:0000259" key="10">
    <source>
        <dbReference type="PROSITE" id="PS50089"/>
    </source>
</evidence>